<reference evidence="1" key="2">
    <citation type="submission" date="2015-06" db="UniProtKB">
        <authorList>
            <consortium name="EnsemblProtists"/>
        </authorList>
    </citation>
    <scope>IDENTIFICATION</scope>
    <source>
        <strain evidence="1">Emoy2</strain>
    </source>
</reference>
<evidence type="ECO:0000313" key="1">
    <source>
        <dbReference type="EnsemblProtists" id="HpaP801667"/>
    </source>
</evidence>
<organism evidence="1 2">
    <name type="scientific">Hyaloperonospora arabidopsidis (strain Emoy2)</name>
    <name type="common">Downy mildew agent</name>
    <name type="synonym">Peronospora arabidopsidis</name>
    <dbReference type="NCBI Taxonomy" id="559515"/>
    <lineage>
        <taxon>Eukaryota</taxon>
        <taxon>Sar</taxon>
        <taxon>Stramenopiles</taxon>
        <taxon>Oomycota</taxon>
        <taxon>Peronosporomycetes</taxon>
        <taxon>Peronosporales</taxon>
        <taxon>Peronosporaceae</taxon>
        <taxon>Hyaloperonospora</taxon>
    </lineage>
</organism>
<reference evidence="2" key="1">
    <citation type="journal article" date="2010" name="Science">
        <title>Signatures of adaptation to obligate biotrophy in the Hyaloperonospora arabidopsidis genome.</title>
        <authorList>
            <person name="Baxter L."/>
            <person name="Tripathy S."/>
            <person name="Ishaque N."/>
            <person name="Boot N."/>
            <person name="Cabral A."/>
            <person name="Kemen E."/>
            <person name="Thines M."/>
            <person name="Ah-Fong A."/>
            <person name="Anderson R."/>
            <person name="Badejoko W."/>
            <person name="Bittner-Eddy P."/>
            <person name="Boore J.L."/>
            <person name="Chibucos M.C."/>
            <person name="Coates M."/>
            <person name="Dehal P."/>
            <person name="Delehaunty K."/>
            <person name="Dong S."/>
            <person name="Downton P."/>
            <person name="Dumas B."/>
            <person name="Fabro G."/>
            <person name="Fronick C."/>
            <person name="Fuerstenberg S.I."/>
            <person name="Fulton L."/>
            <person name="Gaulin E."/>
            <person name="Govers F."/>
            <person name="Hughes L."/>
            <person name="Humphray S."/>
            <person name="Jiang R.H."/>
            <person name="Judelson H."/>
            <person name="Kamoun S."/>
            <person name="Kyung K."/>
            <person name="Meijer H."/>
            <person name="Minx P."/>
            <person name="Morris P."/>
            <person name="Nelson J."/>
            <person name="Phuntumart V."/>
            <person name="Qutob D."/>
            <person name="Rehmany A."/>
            <person name="Rougon-Cardoso A."/>
            <person name="Ryden P."/>
            <person name="Torto-Alalibo T."/>
            <person name="Studholme D."/>
            <person name="Wang Y."/>
            <person name="Win J."/>
            <person name="Wood J."/>
            <person name="Clifton S.W."/>
            <person name="Rogers J."/>
            <person name="Van den Ackerveken G."/>
            <person name="Jones J.D."/>
            <person name="McDowell J.M."/>
            <person name="Beynon J."/>
            <person name="Tyler B.M."/>
        </authorList>
    </citation>
    <scope>NUCLEOTIDE SEQUENCE [LARGE SCALE GENOMIC DNA]</scope>
    <source>
        <strain evidence="2">Emoy2</strain>
    </source>
</reference>
<sequence length="95" mass="10412">MGSVSLAAAAKSNNVAECKGILFGLRNAQDYNLNGLHAVAMDSKKNTQISQENAERLLPRWTSVKEALRGDLSHWLEMNGTAHADQIRKPCSLFT</sequence>
<dbReference type="VEuPathDB" id="FungiDB:HpaG801667"/>
<name>M4B5W7_HYAAE</name>
<dbReference type="EMBL" id="JH598461">
    <property type="status" value="NOT_ANNOTATED_CDS"/>
    <property type="molecule type" value="Genomic_DNA"/>
</dbReference>
<evidence type="ECO:0008006" key="3">
    <source>
        <dbReference type="Google" id="ProtNLM"/>
    </source>
</evidence>
<proteinExistence type="predicted"/>
<evidence type="ECO:0000313" key="2">
    <source>
        <dbReference type="Proteomes" id="UP000011713"/>
    </source>
</evidence>
<accession>M4B5W7</accession>
<dbReference type="Proteomes" id="UP000011713">
    <property type="component" value="Unassembled WGS sequence"/>
</dbReference>
<dbReference type="HOGENOM" id="CLU_2377278_0_0_1"/>
<dbReference type="EnsemblProtists" id="HpaT801667">
    <property type="protein sequence ID" value="HpaP801667"/>
    <property type="gene ID" value="HpaG801667"/>
</dbReference>
<keyword evidence="2" id="KW-1185">Reference proteome</keyword>
<dbReference type="InParanoid" id="M4B5W7"/>
<protein>
    <recommendedName>
        <fullName evidence="3">RNase H type-1 domain-containing protein</fullName>
    </recommendedName>
</protein>
<dbReference type="AlphaFoldDB" id="M4B5W7"/>